<organism evidence="2 3">
    <name type="scientific">Botryobasidium botryosum (strain FD-172 SS1)</name>
    <dbReference type="NCBI Taxonomy" id="930990"/>
    <lineage>
        <taxon>Eukaryota</taxon>
        <taxon>Fungi</taxon>
        <taxon>Dikarya</taxon>
        <taxon>Basidiomycota</taxon>
        <taxon>Agaricomycotina</taxon>
        <taxon>Agaricomycetes</taxon>
        <taxon>Cantharellales</taxon>
        <taxon>Botryobasidiaceae</taxon>
        <taxon>Botryobasidium</taxon>
    </lineage>
</organism>
<dbReference type="Proteomes" id="UP000027195">
    <property type="component" value="Unassembled WGS sequence"/>
</dbReference>
<accession>A0A067MV43</accession>
<evidence type="ECO:0000313" key="2">
    <source>
        <dbReference type="EMBL" id="KDQ18575.1"/>
    </source>
</evidence>
<feature type="region of interest" description="Disordered" evidence="1">
    <location>
        <begin position="357"/>
        <end position="379"/>
    </location>
</feature>
<reference evidence="3" key="1">
    <citation type="journal article" date="2014" name="Proc. Natl. Acad. Sci. U.S.A.">
        <title>Extensive sampling of basidiomycete genomes demonstrates inadequacy of the white-rot/brown-rot paradigm for wood decay fungi.</title>
        <authorList>
            <person name="Riley R."/>
            <person name="Salamov A.A."/>
            <person name="Brown D.W."/>
            <person name="Nagy L.G."/>
            <person name="Floudas D."/>
            <person name="Held B.W."/>
            <person name="Levasseur A."/>
            <person name="Lombard V."/>
            <person name="Morin E."/>
            <person name="Otillar R."/>
            <person name="Lindquist E.A."/>
            <person name="Sun H."/>
            <person name="LaButti K.M."/>
            <person name="Schmutz J."/>
            <person name="Jabbour D."/>
            <person name="Luo H."/>
            <person name="Baker S.E."/>
            <person name="Pisabarro A.G."/>
            <person name="Walton J.D."/>
            <person name="Blanchette R.A."/>
            <person name="Henrissat B."/>
            <person name="Martin F."/>
            <person name="Cullen D."/>
            <person name="Hibbett D.S."/>
            <person name="Grigoriev I.V."/>
        </authorList>
    </citation>
    <scope>NUCLEOTIDE SEQUENCE [LARGE SCALE GENOMIC DNA]</scope>
    <source>
        <strain evidence="3">FD-172 SS1</strain>
    </source>
</reference>
<keyword evidence="3" id="KW-1185">Reference proteome</keyword>
<dbReference type="HOGENOM" id="CLU_039327_0_0_1"/>
<dbReference type="OrthoDB" id="2522283at2759"/>
<evidence type="ECO:0000313" key="3">
    <source>
        <dbReference type="Proteomes" id="UP000027195"/>
    </source>
</evidence>
<name>A0A067MV43_BOTB1</name>
<dbReference type="AlphaFoldDB" id="A0A067MV43"/>
<dbReference type="EMBL" id="KL198021">
    <property type="protein sequence ID" value="KDQ18575.1"/>
    <property type="molecule type" value="Genomic_DNA"/>
</dbReference>
<proteinExistence type="predicted"/>
<dbReference type="InterPro" id="IPR032675">
    <property type="entry name" value="LRR_dom_sf"/>
</dbReference>
<dbReference type="Gene3D" id="3.80.10.10">
    <property type="entry name" value="Ribonuclease Inhibitor"/>
    <property type="match status" value="1"/>
</dbReference>
<sequence length="379" mass="43235">MAILLPSELVLDILKLIQYDEDGTLDYHGLRNYALVCKRWVWEAQRVLFRHAVLRKWTDVVSFQTALVRSTEKGRYISNAVRSITIRVEDSLPENVSQDDFAQTLLLCPHIHRLNIDLFIPSFEPTTLALLRNITSLTALDISSYRQTRVIYQLLDAFRTIEYLHVASPSHDVPSLLLPLRSKLPNLRWLRVGEGASALLPKILHVSGSKFEILELSSPLPDPLFATVLHTYGPNLRSLRVPEAGTFALNHCRNLVEFRCDTISSGAMLRALPTTIRHLEFTATGLAIQLVLHHIWNSCPPNLRVVTCRVEYRDEYHSGLCTLNDRCVSKGIELRCHGPYQKNDETSRLLNISHYSHAPRRPKPLASNRPRQWATPFDT</sequence>
<evidence type="ECO:0008006" key="4">
    <source>
        <dbReference type="Google" id="ProtNLM"/>
    </source>
</evidence>
<dbReference type="STRING" id="930990.A0A067MV43"/>
<evidence type="ECO:0000256" key="1">
    <source>
        <dbReference type="SAM" id="MobiDB-lite"/>
    </source>
</evidence>
<dbReference type="SUPFAM" id="SSF52047">
    <property type="entry name" value="RNI-like"/>
    <property type="match status" value="1"/>
</dbReference>
<dbReference type="InParanoid" id="A0A067MV43"/>
<protein>
    <recommendedName>
        <fullName evidence="4">F-box domain-containing protein</fullName>
    </recommendedName>
</protein>
<gene>
    <name evidence="2" type="ORF">BOTBODRAFT_52564</name>
</gene>